<proteinExistence type="inferred from homology"/>
<dbReference type="GO" id="GO:0020037">
    <property type="term" value="F:heme binding"/>
    <property type="evidence" value="ECO:0007669"/>
    <property type="project" value="TreeGrafter"/>
</dbReference>
<sequence length="186" mass="20490">MSWRNTSLRYGYLPVALHWLMLLLIAATYACIELREIYEKGSEPREALKAWHFSLGLAVFGLVWLRLLLRVGAPTPAIVPPPPRWQQRLGGLMHLALYALMIGMPLGGWLALSAAGKPVPFFGLELPPLLGENKELGKTVKEIHETVGQVGYWLIGLHAAAALAHHYLLRDNTLRRMLPGSGSAAG</sequence>
<dbReference type="PROSITE" id="PS51257">
    <property type="entry name" value="PROKAR_LIPOPROTEIN"/>
    <property type="match status" value="1"/>
</dbReference>
<protein>
    <submittedName>
        <fullName evidence="15">Cytochrome B</fullName>
    </submittedName>
</protein>
<keyword evidence="4" id="KW-1003">Cell membrane</keyword>
<dbReference type="Proteomes" id="UP000238220">
    <property type="component" value="Unassembled WGS sequence"/>
</dbReference>
<evidence type="ECO:0000256" key="6">
    <source>
        <dbReference type="ARBA" id="ARBA00022692"/>
    </source>
</evidence>
<keyword evidence="7" id="KW-0479">Metal-binding</keyword>
<evidence type="ECO:0000256" key="7">
    <source>
        <dbReference type="ARBA" id="ARBA00022723"/>
    </source>
</evidence>
<evidence type="ECO:0000256" key="9">
    <source>
        <dbReference type="ARBA" id="ARBA00022989"/>
    </source>
</evidence>
<feature type="transmembrane region" description="Helical" evidence="13">
    <location>
        <begin position="150"/>
        <end position="169"/>
    </location>
</feature>
<evidence type="ECO:0000256" key="12">
    <source>
        <dbReference type="ARBA" id="ARBA00037975"/>
    </source>
</evidence>
<reference evidence="15 16" key="1">
    <citation type="submission" date="2018-02" db="EMBL/GenBank/DDBJ databases">
        <title>Genome sequencing of Solimonas sp. HR-BB.</title>
        <authorList>
            <person name="Lee Y."/>
            <person name="Jeon C.O."/>
        </authorList>
    </citation>
    <scope>NUCLEOTIDE SEQUENCE [LARGE SCALE GENOMIC DNA]</scope>
    <source>
        <strain evidence="15 16">HR-BB</strain>
    </source>
</reference>
<dbReference type="GO" id="GO:0005886">
    <property type="term" value="C:plasma membrane"/>
    <property type="evidence" value="ECO:0007669"/>
    <property type="project" value="UniProtKB-SubCell"/>
</dbReference>
<accession>A0A2S5TBQ5</accession>
<feature type="transmembrane region" description="Helical" evidence="13">
    <location>
        <begin position="12"/>
        <end position="30"/>
    </location>
</feature>
<gene>
    <name evidence="15" type="ORF">C3942_17950</name>
</gene>
<keyword evidence="9 13" id="KW-1133">Transmembrane helix</keyword>
<evidence type="ECO:0000256" key="1">
    <source>
        <dbReference type="ARBA" id="ARBA00001970"/>
    </source>
</evidence>
<keyword evidence="6 13" id="KW-0812">Transmembrane</keyword>
<dbReference type="EMBL" id="PSNW01000012">
    <property type="protein sequence ID" value="PPE72429.1"/>
    <property type="molecule type" value="Genomic_DNA"/>
</dbReference>
<keyword evidence="16" id="KW-1185">Reference proteome</keyword>
<comment type="subcellular location">
    <subcellularLocation>
        <location evidence="2">Cell membrane</location>
        <topology evidence="2">Multi-pass membrane protein</topology>
    </subcellularLocation>
</comment>
<dbReference type="GO" id="GO:0046872">
    <property type="term" value="F:metal ion binding"/>
    <property type="evidence" value="ECO:0007669"/>
    <property type="project" value="UniProtKB-KW"/>
</dbReference>
<evidence type="ECO:0000256" key="10">
    <source>
        <dbReference type="ARBA" id="ARBA00023004"/>
    </source>
</evidence>
<dbReference type="SUPFAM" id="SSF81342">
    <property type="entry name" value="Transmembrane di-heme cytochromes"/>
    <property type="match status" value="1"/>
</dbReference>
<keyword evidence="11 13" id="KW-0472">Membrane</keyword>
<evidence type="ECO:0000256" key="11">
    <source>
        <dbReference type="ARBA" id="ARBA00023136"/>
    </source>
</evidence>
<organism evidence="15 16">
    <name type="scientific">Solimonas fluminis</name>
    <dbReference type="NCBI Taxonomy" id="2086571"/>
    <lineage>
        <taxon>Bacteria</taxon>
        <taxon>Pseudomonadati</taxon>
        <taxon>Pseudomonadota</taxon>
        <taxon>Gammaproteobacteria</taxon>
        <taxon>Nevskiales</taxon>
        <taxon>Nevskiaceae</taxon>
        <taxon>Solimonas</taxon>
    </lineage>
</organism>
<evidence type="ECO:0000313" key="16">
    <source>
        <dbReference type="Proteomes" id="UP000238220"/>
    </source>
</evidence>
<evidence type="ECO:0000256" key="5">
    <source>
        <dbReference type="ARBA" id="ARBA00022617"/>
    </source>
</evidence>
<evidence type="ECO:0000313" key="15">
    <source>
        <dbReference type="EMBL" id="PPE72429.1"/>
    </source>
</evidence>
<keyword evidence="10" id="KW-0408">Iron</keyword>
<dbReference type="InterPro" id="IPR016174">
    <property type="entry name" value="Di-haem_cyt_TM"/>
</dbReference>
<feature type="transmembrane region" description="Helical" evidence="13">
    <location>
        <begin position="50"/>
        <end position="69"/>
    </location>
</feature>
<keyword evidence="8" id="KW-0249">Electron transport</keyword>
<feature type="domain" description="Cytochrome b561 bacterial/Ni-hydrogenase" evidence="14">
    <location>
        <begin position="15"/>
        <end position="180"/>
    </location>
</feature>
<dbReference type="RefSeq" id="WP_104231745.1">
    <property type="nucleotide sequence ID" value="NZ_PSNW01000012.1"/>
</dbReference>
<evidence type="ECO:0000256" key="2">
    <source>
        <dbReference type="ARBA" id="ARBA00004651"/>
    </source>
</evidence>
<name>A0A2S5TBQ5_9GAMM</name>
<dbReference type="InterPro" id="IPR052168">
    <property type="entry name" value="Cytochrome_b561_oxidase"/>
</dbReference>
<evidence type="ECO:0000256" key="4">
    <source>
        <dbReference type="ARBA" id="ARBA00022475"/>
    </source>
</evidence>
<evidence type="ECO:0000256" key="13">
    <source>
        <dbReference type="SAM" id="Phobius"/>
    </source>
</evidence>
<evidence type="ECO:0000259" key="14">
    <source>
        <dbReference type="Pfam" id="PF01292"/>
    </source>
</evidence>
<comment type="caution">
    <text evidence="15">The sequence shown here is derived from an EMBL/GenBank/DDBJ whole genome shotgun (WGS) entry which is preliminary data.</text>
</comment>
<evidence type="ECO:0000256" key="8">
    <source>
        <dbReference type="ARBA" id="ARBA00022982"/>
    </source>
</evidence>
<evidence type="ECO:0000256" key="3">
    <source>
        <dbReference type="ARBA" id="ARBA00022448"/>
    </source>
</evidence>
<dbReference type="GO" id="GO:0022904">
    <property type="term" value="P:respiratory electron transport chain"/>
    <property type="evidence" value="ECO:0007669"/>
    <property type="project" value="InterPro"/>
</dbReference>
<feature type="transmembrane region" description="Helical" evidence="13">
    <location>
        <begin position="89"/>
        <end position="112"/>
    </location>
</feature>
<dbReference type="Pfam" id="PF01292">
    <property type="entry name" value="Ni_hydr_CYTB"/>
    <property type="match status" value="1"/>
</dbReference>
<dbReference type="PANTHER" id="PTHR30529:SF3">
    <property type="entry name" value="CYTOCHROME B561 HOMOLOG 1"/>
    <property type="match status" value="1"/>
</dbReference>
<dbReference type="PANTHER" id="PTHR30529">
    <property type="entry name" value="CYTOCHROME B561"/>
    <property type="match status" value="1"/>
</dbReference>
<dbReference type="OrthoDB" id="8589936at2"/>
<dbReference type="AlphaFoldDB" id="A0A2S5TBQ5"/>
<comment type="cofactor">
    <cofactor evidence="1">
        <name>heme b</name>
        <dbReference type="ChEBI" id="CHEBI:60344"/>
    </cofactor>
</comment>
<comment type="similarity">
    <text evidence="12">Belongs to the cytochrome b561 family.</text>
</comment>
<dbReference type="InterPro" id="IPR011577">
    <property type="entry name" value="Cyt_b561_bac/Ni-Hgenase"/>
</dbReference>
<keyword evidence="3" id="KW-0813">Transport</keyword>
<dbReference type="GO" id="GO:0009055">
    <property type="term" value="F:electron transfer activity"/>
    <property type="evidence" value="ECO:0007669"/>
    <property type="project" value="InterPro"/>
</dbReference>
<keyword evidence="5" id="KW-0349">Heme</keyword>